<dbReference type="OrthoDB" id="9795188at2"/>
<proteinExistence type="predicted"/>
<dbReference type="Proteomes" id="UP000019494">
    <property type="component" value="Unassembled WGS sequence"/>
</dbReference>
<reference evidence="3" key="1">
    <citation type="submission" date="2013-08" db="EMBL/GenBank/DDBJ databases">
        <title>Intrasporangium oryzae NRRL B-24470.</title>
        <authorList>
            <person name="Liu H."/>
            <person name="Wang G."/>
        </authorList>
    </citation>
    <scope>NUCLEOTIDE SEQUENCE [LARGE SCALE GENOMIC DNA]</scope>
    <source>
        <strain evidence="3">Q5-1</strain>
    </source>
</reference>
<keyword evidence="3" id="KW-1185">Reference proteome</keyword>
<accession>W9GKE8</accession>
<feature type="domain" description="N-acetyltransferase" evidence="1">
    <location>
        <begin position="29"/>
        <end position="195"/>
    </location>
</feature>
<dbReference type="EMBL" id="AWQS01000260">
    <property type="protein sequence ID" value="EWT04369.1"/>
    <property type="molecule type" value="Genomic_DNA"/>
</dbReference>
<sequence>MPLSPSRWQAGEVPLPQTEVVPTLTDGVVTLRSHRPTDIDAILEQCTDPQTLRWTTVPRGYTREDATAFVERIREEWSDPAGNRYWAIEFVDPSGPRFGGTLDLRPGAAPSVASVGFGLHPDARGRGVMARAVRLAAGQGFREGFWGQPLRRIHWRAIAGNWGSRRVAWATGFTFHGTIPETHVDPADPSGPALDCWSGSLGAGDEMRPQTPWFTPPPLSGNGIRLREWKDSDRDAIEDRSGDPVHWMPPAAVLSPGRFDESLLARRMRMATGVAIHWCIADPASDAALGDVLLFSRGGPLTGDTAELGYQLNPSARGRGVAREAARLVVDFARTSVAEGGLGMRRLVAETAADNVASNRVLESLGFQPYGREHAVDVLADGTHGDGLHWELLPAR</sequence>
<dbReference type="InterPro" id="IPR016181">
    <property type="entry name" value="Acyl_CoA_acyltransferase"/>
</dbReference>
<evidence type="ECO:0000313" key="3">
    <source>
        <dbReference type="Proteomes" id="UP000019494"/>
    </source>
</evidence>
<keyword evidence="2" id="KW-0808">Transferase</keyword>
<evidence type="ECO:0000259" key="1">
    <source>
        <dbReference type="PROSITE" id="PS51186"/>
    </source>
</evidence>
<comment type="caution">
    <text evidence="2">The sequence shown here is derived from an EMBL/GenBank/DDBJ whole genome shotgun (WGS) entry which is preliminary data.</text>
</comment>
<protein>
    <submittedName>
        <fullName evidence="2">GCN5 family acetyltransferase</fullName>
    </submittedName>
</protein>
<dbReference type="PANTHER" id="PTHR43792">
    <property type="entry name" value="GNAT FAMILY, PUTATIVE (AFU_ORTHOLOGUE AFUA_3G00765)-RELATED-RELATED"/>
    <property type="match status" value="1"/>
</dbReference>
<dbReference type="InterPro" id="IPR000182">
    <property type="entry name" value="GNAT_dom"/>
</dbReference>
<dbReference type="AlphaFoldDB" id="W9GKE8"/>
<dbReference type="Gene3D" id="3.40.630.30">
    <property type="match status" value="2"/>
</dbReference>
<feature type="domain" description="N-acetyltransferase" evidence="1">
    <location>
        <begin position="224"/>
        <end position="395"/>
    </location>
</feature>
<evidence type="ECO:0000313" key="2">
    <source>
        <dbReference type="EMBL" id="EWT04369.1"/>
    </source>
</evidence>
<dbReference type="PATRIC" id="fig|584657.3.peg.3757"/>
<dbReference type="GO" id="GO:0016747">
    <property type="term" value="F:acyltransferase activity, transferring groups other than amino-acyl groups"/>
    <property type="evidence" value="ECO:0007669"/>
    <property type="project" value="InterPro"/>
</dbReference>
<dbReference type="SUPFAM" id="SSF55729">
    <property type="entry name" value="Acyl-CoA N-acyltransferases (Nat)"/>
    <property type="match status" value="2"/>
</dbReference>
<organism evidence="2 3">
    <name type="scientific">Intrasporangium chromatireducens Q5-1</name>
    <dbReference type="NCBI Taxonomy" id="584657"/>
    <lineage>
        <taxon>Bacteria</taxon>
        <taxon>Bacillati</taxon>
        <taxon>Actinomycetota</taxon>
        <taxon>Actinomycetes</taxon>
        <taxon>Micrococcales</taxon>
        <taxon>Intrasporangiaceae</taxon>
        <taxon>Intrasporangium</taxon>
    </lineage>
</organism>
<dbReference type="Pfam" id="PF13302">
    <property type="entry name" value="Acetyltransf_3"/>
    <property type="match status" value="2"/>
</dbReference>
<dbReference type="PROSITE" id="PS51186">
    <property type="entry name" value="GNAT"/>
    <property type="match status" value="2"/>
</dbReference>
<dbReference type="InterPro" id="IPR051531">
    <property type="entry name" value="N-acetyltransferase"/>
</dbReference>
<gene>
    <name evidence="2" type="ORF">N864_11950</name>
</gene>
<name>W9GKE8_9MICO</name>